<protein>
    <submittedName>
        <fullName evidence="1">Uncharacterized protein</fullName>
    </submittedName>
</protein>
<name>A0ABZ0E816_9BURK</name>
<dbReference type="RefSeq" id="WP_317014910.1">
    <property type="nucleotide sequence ID" value="NZ_CP136511.1"/>
</dbReference>
<keyword evidence="2" id="KW-1185">Reference proteome</keyword>
<accession>A0ABZ0E816</accession>
<evidence type="ECO:0000313" key="1">
    <source>
        <dbReference type="EMBL" id="WOD13413.1"/>
    </source>
</evidence>
<gene>
    <name evidence="1" type="ORF">RW095_05070</name>
</gene>
<dbReference type="Proteomes" id="UP001302652">
    <property type="component" value="Chromosome 3"/>
</dbReference>
<reference evidence="1 2" key="1">
    <citation type="submission" date="2023-10" db="EMBL/GenBank/DDBJ databases">
        <title>Surface-active antibiotics is a multifunctional adaptation for post-fire microbes.</title>
        <authorList>
            <person name="Liu M.D."/>
            <person name="Du Y."/>
            <person name="Koupaei S.K."/>
            <person name="Kim N.R."/>
            <person name="Zhang W."/>
            <person name="Traxler M.F."/>
        </authorList>
    </citation>
    <scope>NUCLEOTIDE SEQUENCE [LARGE SCALE GENOMIC DNA]</scope>
    <source>
        <strain evidence="1 2">F3</strain>
    </source>
</reference>
<organism evidence="1 2">
    <name type="scientific">Paraburkholderia kirstenboschensis</name>
    <dbReference type="NCBI Taxonomy" id="1245436"/>
    <lineage>
        <taxon>Bacteria</taxon>
        <taxon>Pseudomonadati</taxon>
        <taxon>Pseudomonadota</taxon>
        <taxon>Betaproteobacteria</taxon>
        <taxon>Burkholderiales</taxon>
        <taxon>Burkholderiaceae</taxon>
        <taxon>Paraburkholderia</taxon>
    </lineage>
</organism>
<dbReference type="EMBL" id="CP136511">
    <property type="protein sequence ID" value="WOD13413.1"/>
    <property type="molecule type" value="Genomic_DNA"/>
</dbReference>
<evidence type="ECO:0000313" key="2">
    <source>
        <dbReference type="Proteomes" id="UP001302652"/>
    </source>
</evidence>
<proteinExistence type="predicted"/>
<sequence>MSEHDRLLRANLGERLLYHLSLGRRSLQPVAWPPAESKAGAVKRDRAVALSQPVDQSAGEEVLQQHGVPMQEHNGGAFALVQVMNRYSVDFDKTSGWRVIAFGLAGTTPNP</sequence>